<gene>
    <name evidence="10" type="ORF">HannXRQ_Chr10g0319661</name>
    <name evidence="9" type="ORF">HanXRQr2_Chr10g0465971</name>
</gene>
<comment type="similarity">
    <text evidence="2 5">Belongs to the GRF family.</text>
</comment>
<keyword evidence="5" id="KW-0805">Transcription regulation</keyword>
<reference evidence="9" key="3">
    <citation type="submission" date="2020-06" db="EMBL/GenBank/DDBJ databases">
        <title>Helianthus annuus Genome sequencing and assembly Release 2.</title>
        <authorList>
            <person name="Gouzy J."/>
            <person name="Langlade N."/>
            <person name="Munos S."/>
        </authorList>
    </citation>
    <scope>NUCLEOTIDE SEQUENCE</scope>
    <source>
        <tissue evidence="9">Leaves</tissue>
    </source>
</reference>
<dbReference type="EMBL" id="MNCJ02000325">
    <property type="protein sequence ID" value="KAF5788619.1"/>
    <property type="molecule type" value="Genomic_DNA"/>
</dbReference>
<dbReference type="Pfam" id="PF08880">
    <property type="entry name" value="QLQ"/>
    <property type="match status" value="1"/>
</dbReference>
<dbReference type="SMART" id="SM00951">
    <property type="entry name" value="QLQ"/>
    <property type="match status" value="1"/>
</dbReference>
<comment type="function">
    <text evidence="5">Transcription activator.</text>
</comment>
<keyword evidence="11" id="KW-1185">Reference proteome</keyword>
<name>A0A251TRZ8_HELAN</name>
<feature type="compositionally biased region" description="Basic and acidic residues" evidence="6">
    <location>
        <begin position="85"/>
        <end position="98"/>
    </location>
</feature>
<keyword evidence="3 4" id="KW-0539">Nucleus</keyword>
<feature type="domain" description="QLQ" evidence="7">
    <location>
        <begin position="36"/>
        <end position="71"/>
    </location>
</feature>
<accession>A0A251TRZ8</accession>
<dbReference type="PROSITE" id="PS51666">
    <property type="entry name" value="QLQ"/>
    <property type="match status" value="1"/>
</dbReference>
<dbReference type="InterPro" id="IPR031137">
    <property type="entry name" value="GRF"/>
</dbReference>
<feature type="region of interest" description="Disordered" evidence="6">
    <location>
        <begin position="76"/>
        <end position="98"/>
    </location>
</feature>
<dbReference type="InterPro" id="IPR014977">
    <property type="entry name" value="WRC_dom"/>
</dbReference>
<comment type="domain">
    <text evidence="5">The QLQ domain and WRC domain may be involved in protein-protein interaction and DNA-binding, respectively.</text>
</comment>
<dbReference type="GO" id="GO:0006351">
    <property type="term" value="P:DNA-templated transcription"/>
    <property type="evidence" value="ECO:0007669"/>
    <property type="project" value="UniProtKB-UniRule"/>
</dbReference>
<evidence type="ECO:0000259" key="8">
    <source>
        <dbReference type="PROSITE" id="PS51667"/>
    </source>
</evidence>
<dbReference type="InParanoid" id="A0A251TRZ8"/>
<feature type="short sequence motif" description="Bipartite nuclear localization signal" evidence="4">
    <location>
        <begin position="95"/>
        <end position="105"/>
    </location>
</feature>
<evidence type="ECO:0000256" key="2">
    <source>
        <dbReference type="ARBA" id="ARBA00008122"/>
    </source>
</evidence>
<evidence type="ECO:0000256" key="1">
    <source>
        <dbReference type="ARBA" id="ARBA00004123"/>
    </source>
</evidence>
<sequence>MVSETSSRSRIIERENRQVKGQLMMNRASGSRWYHPFTARQWQELEDQALFYKYMISGMPIPPHLIYTIRASLDSSTHPPPNVGRKVDGEEAGGRCRRTDGKKWRCSKEACPDSKYCQKHMHRGRNRSRKSVELNTPIPYRKSNGMKDGEMDESFKTSLGGASWQLAINNNTSSSNPSENAYSFQQQDDEIERKEKVMHHFLI</sequence>
<proteinExistence type="inferred from homology"/>
<feature type="compositionally biased region" description="Low complexity" evidence="6">
    <location>
        <begin position="169"/>
        <end position="180"/>
    </location>
</feature>
<dbReference type="Pfam" id="PF08879">
    <property type="entry name" value="WRC"/>
    <property type="match status" value="1"/>
</dbReference>
<evidence type="ECO:0000313" key="11">
    <source>
        <dbReference type="Proteomes" id="UP000215914"/>
    </source>
</evidence>
<evidence type="ECO:0000256" key="3">
    <source>
        <dbReference type="ARBA" id="ARBA00023242"/>
    </source>
</evidence>
<evidence type="ECO:0000256" key="4">
    <source>
        <dbReference type="PROSITE-ProRule" id="PRU01002"/>
    </source>
</evidence>
<comment type="subcellular location">
    <subcellularLocation>
        <location evidence="1 4 5">Nucleus</location>
    </subcellularLocation>
</comment>
<feature type="short sequence motif" description="Bipartite nuclear localization signal" evidence="4">
    <location>
        <begin position="123"/>
        <end position="130"/>
    </location>
</feature>
<dbReference type="EMBL" id="CM007899">
    <property type="protein sequence ID" value="OTG13362.1"/>
    <property type="molecule type" value="Genomic_DNA"/>
</dbReference>
<dbReference type="Proteomes" id="UP000215914">
    <property type="component" value="Chromosome 10"/>
</dbReference>
<dbReference type="Gramene" id="mRNA:HanXRQr2_Chr10g0465971">
    <property type="protein sequence ID" value="mRNA:HanXRQr2_Chr10g0465971"/>
    <property type="gene ID" value="HanXRQr2_Chr10g0465971"/>
</dbReference>
<feature type="region of interest" description="Disordered" evidence="6">
    <location>
        <begin position="167"/>
        <end position="189"/>
    </location>
</feature>
<dbReference type="InterPro" id="IPR014978">
    <property type="entry name" value="Gln-Leu-Gln_QLQ"/>
</dbReference>
<feature type="domain" description="WRC" evidence="8">
    <location>
        <begin position="90"/>
        <end position="134"/>
    </location>
</feature>
<evidence type="ECO:0000259" key="7">
    <source>
        <dbReference type="PROSITE" id="PS51666"/>
    </source>
</evidence>
<dbReference type="AlphaFoldDB" id="A0A251TRZ8"/>
<reference evidence="9 11" key="1">
    <citation type="journal article" date="2017" name="Nature">
        <title>The sunflower genome provides insights into oil metabolism, flowering and Asterid evolution.</title>
        <authorList>
            <person name="Badouin H."/>
            <person name="Gouzy J."/>
            <person name="Grassa C.J."/>
            <person name="Murat F."/>
            <person name="Staton S.E."/>
            <person name="Cottret L."/>
            <person name="Lelandais-Briere C."/>
            <person name="Owens G.L."/>
            <person name="Carrere S."/>
            <person name="Mayjonade B."/>
            <person name="Legrand L."/>
            <person name="Gill N."/>
            <person name="Kane N.C."/>
            <person name="Bowers J.E."/>
            <person name="Hubner S."/>
            <person name="Bellec A."/>
            <person name="Berard A."/>
            <person name="Berges H."/>
            <person name="Blanchet N."/>
            <person name="Boniface M.C."/>
            <person name="Brunel D."/>
            <person name="Catrice O."/>
            <person name="Chaidir N."/>
            <person name="Claudel C."/>
            <person name="Donnadieu C."/>
            <person name="Faraut T."/>
            <person name="Fievet G."/>
            <person name="Helmstetter N."/>
            <person name="King M."/>
            <person name="Knapp S.J."/>
            <person name="Lai Z."/>
            <person name="Le Paslier M.C."/>
            <person name="Lippi Y."/>
            <person name="Lorenzon L."/>
            <person name="Mandel J.R."/>
            <person name="Marage G."/>
            <person name="Marchand G."/>
            <person name="Marquand E."/>
            <person name="Bret-Mestries E."/>
            <person name="Morien E."/>
            <person name="Nambeesan S."/>
            <person name="Nguyen T."/>
            <person name="Pegot-Espagnet P."/>
            <person name="Pouilly N."/>
            <person name="Raftis F."/>
            <person name="Sallet E."/>
            <person name="Schiex T."/>
            <person name="Thomas J."/>
            <person name="Vandecasteele C."/>
            <person name="Vares D."/>
            <person name="Vear F."/>
            <person name="Vautrin S."/>
            <person name="Crespi M."/>
            <person name="Mangin B."/>
            <person name="Burke J.M."/>
            <person name="Salse J."/>
            <person name="Munos S."/>
            <person name="Vincourt P."/>
            <person name="Rieseberg L.H."/>
            <person name="Langlade N.B."/>
        </authorList>
    </citation>
    <scope>NUCLEOTIDE SEQUENCE [LARGE SCALE GENOMIC DNA]</scope>
    <source>
        <strain evidence="11">cv. SF193</strain>
        <tissue evidence="9">Leaves</tissue>
    </source>
</reference>
<dbReference type="PROSITE" id="PS51667">
    <property type="entry name" value="WRC"/>
    <property type="match status" value="1"/>
</dbReference>
<dbReference type="PANTHER" id="PTHR31602">
    <property type="entry name" value="GROWTH-REGULATING FACTOR 5"/>
    <property type="match status" value="1"/>
</dbReference>
<evidence type="ECO:0000313" key="10">
    <source>
        <dbReference type="EMBL" id="OTG13362.1"/>
    </source>
</evidence>
<reference evidence="10" key="2">
    <citation type="submission" date="2017-02" db="EMBL/GenBank/DDBJ databases">
        <title>Sunflower complete genome.</title>
        <authorList>
            <person name="Langlade N."/>
            <person name="Munos S."/>
        </authorList>
    </citation>
    <scope>NUCLEOTIDE SEQUENCE [LARGE SCALE GENOMIC DNA]</scope>
    <source>
        <tissue evidence="10">Leaves</tissue>
    </source>
</reference>
<dbReference type="PANTHER" id="PTHR31602:SF110">
    <property type="entry name" value="GROWTH-REGULATING FACTOR"/>
    <property type="match status" value="1"/>
</dbReference>
<organism evidence="10 11">
    <name type="scientific">Helianthus annuus</name>
    <name type="common">Common sunflower</name>
    <dbReference type="NCBI Taxonomy" id="4232"/>
    <lineage>
        <taxon>Eukaryota</taxon>
        <taxon>Viridiplantae</taxon>
        <taxon>Streptophyta</taxon>
        <taxon>Embryophyta</taxon>
        <taxon>Tracheophyta</taxon>
        <taxon>Spermatophyta</taxon>
        <taxon>Magnoliopsida</taxon>
        <taxon>eudicotyledons</taxon>
        <taxon>Gunneridae</taxon>
        <taxon>Pentapetalae</taxon>
        <taxon>asterids</taxon>
        <taxon>campanulids</taxon>
        <taxon>Asterales</taxon>
        <taxon>Asteraceae</taxon>
        <taxon>Asteroideae</taxon>
        <taxon>Heliantheae alliance</taxon>
        <taxon>Heliantheae</taxon>
        <taxon>Helianthus</taxon>
    </lineage>
</organism>
<dbReference type="GO" id="GO:0006355">
    <property type="term" value="P:regulation of DNA-templated transcription"/>
    <property type="evidence" value="ECO:0007669"/>
    <property type="project" value="InterPro"/>
</dbReference>
<evidence type="ECO:0000256" key="5">
    <source>
        <dbReference type="RuleBase" id="RU367127"/>
    </source>
</evidence>
<dbReference type="OrthoDB" id="1927209at2759"/>
<dbReference type="GO" id="GO:0099402">
    <property type="term" value="P:plant organ development"/>
    <property type="evidence" value="ECO:0007669"/>
    <property type="project" value="UniProtKB-ARBA"/>
</dbReference>
<keyword evidence="5" id="KW-0010">Activator</keyword>
<keyword evidence="5" id="KW-0804">Transcription</keyword>
<protein>
    <recommendedName>
        <fullName evidence="5">Growth-regulating factor</fullName>
    </recommendedName>
</protein>
<evidence type="ECO:0000313" key="9">
    <source>
        <dbReference type="EMBL" id="KAF5788619.1"/>
    </source>
</evidence>
<dbReference type="GO" id="GO:0005634">
    <property type="term" value="C:nucleus"/>
    <property type="evidence" value="ECO:0007669"/>
    <property type="project" value="UniProtKB-SubCell"/>
</dbReference>
<dbReference type="GO" id="GO:0005524">
    <property type="term" value="F:ATP binding"/>
    <property type="evidence" value="ECO:0007669"/>
    <property type="project" value="UniProtKB-UniRule"/>
</dbReference>
<evidence type="ECO:0000256" key="6">
    <source>
        <dbReference type="SAM" id="MobiDB-lite"/>
    </source>
</evidence>